<dbReference type="InParanoid" id="E4XSV8"/>
<protein>
    <submittedName>
        <fullName evidence="2">Uncharacterized protein</fullName>
    </submittedName>
</protein>
<dbReference type="Proteomes" id="UP000001307">
    <property type="component" value="Unassembled WGS sequence"/>
</dbReference>
<keyword evidence="1" id="KW-0175">Coiled coil</keyword>
<sequence>MSETHLNTETVFEASWRHICRRINTVLELKLKIQKLEKELENKKSQEKGQDDKCNELEKLKMEMGEIGGVGHFLGNDKGTYFGGVRDEMADEELKKVLRLFAAGEKKVNLKFLWFQYLEVAEAGWTIQFKSADKNYGGDGQYFYLWLSNKGGAKFKAIAQQIGGGSGKEKNQRELQSEKDGTRQRIKYEQVAVFAFVRFNITIL</sequence>
<feature type="coiled-coil region" evidence="1">
    <location>
        <begin position="26"/>
        <end position="53"/>
    </location>
</feature>
<evidence type="ECO:0000313" key="2">
    <source>
        <dbReference type="EMBL" id="CBY12820.1"/>
    </source>
</evidence>
<reference evidence="2 3" key="1">
    <citation type="journal article" date="2010" name="Science">
        <title>Plasticity of animal genome architecture unmasked by rapid evolution of a pelagic tunicate.</title>
        <authorList>
            <person name="Denoeud F."/>
            <person name="Henriet S."/>
            <person name="Mungpakdee S."/>
            <person name="Aury J.M."/>
            <person name="Da Silva C."/>
            <person name="Brinkmann H."/>
            <person name="Mikhaleva J."/>
            <person name="Olsen L.C."/>
            <person name="Jubin C."/>
            <person name="Canestro C."/>
            <person name="Bouquet J.M."/>
            <person name="Danks G."/>
            <person name="Poulain J."/>
            <person name="Campsteijn C."/>
            <person name="Adamski M."/>
            <person name="Cross I."/>
            <person name="Yadetie F."/>
            <person name="Muffato M."/>
            <person name="Louis A."/>
            <person name="Butcher S."/>
            <person name="Tsagkogeorga G."/>
            <person name="Konrad A."/>
            <person name="Singh S."/>
            <person name="Jensen M.F."/>
            <person name="Cong E.H."/>
            <person name="Eikeseth-Otteraa H."/>
            <person name="Noel B."/>
            <person name="Anthouard V."/>
            <person name="Porcel B.M."/>
            <person name="Kachouri-Lafond R."/>
            <person name="Nishino A."/>
            <person name="Ugolini M."/>
            <person name="Chourrout P."/>
            <person name="Nishida H."/>
            <person name="Aasland R."/>
            <person name="Huzurbazar S."/>
            <person name="Westhof E."/>
            <person name="Delsuc F."/>
            <person name="Lehrach H."/>
            <person name="Reinhardt R."/>
            <person name="Weissenbach J."/>
            <person name="Roy S.W."/>
            <person name="Artiguenave F."/>
            <person name="Postlethwait J.H."/>
            <person name="Manak J.R."/>
            <person name="Thompson E.M."/>
            <person name="Jaillon O."/>
            <person name="Du Pasquier L."/>
            <person name="Boudinot P."/>
            <person name="Liberles D.A."/>
            <person name="Volff J.N."/>
            <person name="Philippe H."/>
            <person name="Lenhard B."/>
            <person name="Roest Crollius H."/>
            <person name="Wincker P."/>
            <person name="Chourrout D."/>
        </authorList>
    </citation>
    <scope>NUCLEOTIDE SEQUENCE [LARGE SCALE GENOMIC DNA]</scope>
</reference>
<accession>E4XSV8</accession>
<gene>
    <name evidence="2" type="ORF">GSOID_T00002880001</name>
</gene>
<name>E4XSV8_OIKDI</name>
<keyword evidence="3" id="KW-1185">Reference proteome</keyword>
<evidence type="ECO:0000256" key="1">
    <source>
        <dbReference type="SAM" id="Coils"/>
    </source>
</evidence>
<dbReference type="AlphaFoldDB" id="E4XSV8"/>
<evidence type="ECO:0000313" key="3">
    <source>
        <dbReference type="Proteomes" id="UP000001307"/>
    </source>
</evidence>
<proteinExistence type="predicted"/>
<organism evidence="2 3">
    <name type="scientific">Oikopleura dioica</name>
    <name type="common">Tunicate</name>
    <dbReference type="NCBI Taxonomy" id="34765"/>
    <lineage>
        <taxon>Eukaryota</taxon>
        <taxon>Metazoa</taxon>
        <taxon>Chordata</taxon>
        <taxon>Tunicata</taxon>
        <taxon>Appendicularia</taxon>
        <taxon>Copelata</taxon>
        <taxon>Oikopleuridae</taxon>
        <taxon>Oikopleura</taxon>
    </lineage>
</organism>
<dbReference type="EMBL" id="FN653141">
    <property type="protein sequence ID" value="CBY12820.1"/>
    <property type="molecule type" value="Genomic_DNA"/>
</dbReference>